<organism evidence="1 2">
    <name type="scientific">Sphingobacterium siyangense</name>
    <dbReference type="NCBI Taxonomy" id="459529"/>
    <lineage>
        <taxon>Bacteria</taxon>
        <taxon>Pseudomonadati</taxon>
        <taxon>Bacteroidota</taxon>
        <taxon>Sphingobacteriia</taxon>
        <taxon>Sphingobacteriales</taxon>
        <taxon>Sphingobacteriaceae</taxon>
        <taxon>Sphingobacterium</taxon>
    </lineage>
</organism>
<protein>
    <submittedName>
        <fullName evidence="1">GLPGLI family protein</fullName>
    </submittedName>
</protein>
<dbReference type="RefSeq" id="WP_145331023.1">
    <property type="nucleotide sequence ID" value="NZ_VLKR01000047.1"/>
</dbReference>
<dbReference type="Proteomes" id="UP000315908">
    <property type="component" value="Unassembled WGS sequence"/>
</dbReference>
<dbReference type="OrthoDB" id="713598at2"/>
<dbReference type="AlphaFoldDB" id="A0A562M4W2"/>
<dbReference type="EMBL" id="VLKR01000047">
    <property type="protein sequence ID" value="TWI14923.1"/>
    <property type="molecule type" value="Genomic_DNA"/>
</dbReference>
<proteinExistence type="predicted"/>
<dbReference type="NCBIfam" id="TIGR01200">
    <property type="entry name" value="GLPGLI"/>
    <property type="match status" value="1"/>
</dbReference>
<gene>
    <name evidence="1" type="ORF">IQ31_05218</name>
</gene>
<sequence length="242" mass="27901">MKLSQIFLSVFLFFLSVSRAKSQEISGYVSYSVFQSTDSVNNAPEELWMLSAYPFIPKIASMMTFKLEFTSKKSLFTLVKSKELEKISNDDLRHAISFVEYKDSTWQDINYCYNFDRDPRTMVDKKGLIVKTRNNFDWKISTEKKMIGDFTCYKATGNREISFRKAGKQQIRTTPVIAWFCPDIPVPFGPLFSRDLPGLIFELQLGGTLYGLKELNLTNKPDICTVTKKGSYYKRSVARQVI</sequence>
<evidence type="ECO:0000313" key="1">
    <source>
        <dbReference type="EMBL" id="TWI14923.1"/>
    </source>
</evidence>
<accession>A0A562M4W2</accession>
<dbReference type="InterPro" id="IPR005901">
    <property type="entry name" value="GLPGLI"/>
</dbReference>
<evidence type="ECO:0000313" key="2">
    <source>
        <dbReference type="Proteomes" id="UP000315908"/>
    </source>
</evidence>
<comment type="caution">
    <text evidence="1">The sequence shown here is derived from an EMBL/GenBank/DDBJ whole genome shotgun (WGS) entry which is preliminary data.</text>
</comment>
<name>A0A562M4W2_9SPHI</name>
<reference evidence="1 2" key="1">
    <citation type="journal article" date="2015" name="Stand. Genomic Sci.">
        <title>Genomic Encyclopedia of Bacterial and Archaeal Type Strains, Phase III: the genomes of soil and plant-associated and newly described type strains.</title>
        <authorList>
            <person name="Whitman W.B."/>
            <person name="Woyke T."/>
            <person name="Klenk H.P."/>
            <person name="Zhou Y."/>
            <person name="Lilburn T.G."/>
            <person name="Beck B.J."/>
            <person name="De Vos P."/>
            <person name="Vandamme P."/>
            <person name="Eisen J.A."/>
            <person name="Garrity G."/>
            <person name="Hugenholtz P."/>
            <person name="Kyrpides N.C."/>
        </authorList>
    </citation>
    <scope>NUCLEOTIDE SEQUENCE [LARGE SCALE GENOMIC DNA]</scope>
    <source>
        <strain evidence="1 2">CGMCC 1.6855</strain>
    </source>
</reference>
<dbReference type="Pfam" id="PF09697">
    <property type="entry name" value="Porph_ging"/>
    <property type="match status" value="1"/>
</dbReference>